<dbReference type="GO" id="GO:0005730">
    <property type="term" value="C:nucleolus"/>
    <property type="evidence" value="ECO:0000318"/>
    <property type="project" value="GO_Central"/>
</dbReference>
<dbReference type="VEuPathDB" id="FungiDB:SJAG_02952"/>
<dbReference type="Proteomes" id="UP000001744">
    <property type="component" value="Unassembled WGS sequence"/>
</dbReference>
<accession>B6K2X8</accession>
<feature type="compositionally biased region" description="Low complexity" evidence="5">
    <location>
        <begin position="19"/>
        <end position="32"/>
    </location>
</feature>
<feature type="region of interest" description="Disordered" evidence="5">
    <location>
        <begin position="256"/>
        <end position="280"/>
    </location>
</feature>
<comment type="subcellular location">
    <subcellularLocation>
        <location evidence="1">Nucleus</location>
        <location evidence="1">Nucleolus</location>
    </subcellularLocation>
</comment>
<feature type="compositionally biased region" description="Basic residues" evidence="5">
    <location>
        <begin position="268"/>
        <end position="280"/>
    </location>
</feature>
<feature type="domain" description="RRM" evidence="6">
    <location>
        <begin position="112"/>
        <end position="190"/>
    </location>
</feature>
<evidence type="ECO:0000313" key="7">
    <source>
        <dbReference type="EMBL" id="EEB07835.1"/>
    </source>
</evidence>
<proteinExistence type="predicted"/>
<dbReference type="STRING" id="402676.B6K2X8"/>
<feature type="compositionally biased region" description="Basic and acidic residues" evidence="5">
    <location>
        <begin position="88"/>
        <end position="104"/>
    </location>
</feature>
<dbReference type="HOGENOM" id="CLU_025741_0_1_1"/>
<dbReference type="eggNOG" id="KOG4208">
    <property type="taxonomic scope" value="Eukaryota"/>
</dbReference>
<dbReference type="OMA" id="APFKYIP"/>
<evidence type="ECO:0000256" key="1">
    <source>
        <dbReference type="ARBA" id="ARBA00004604"/>
    </source>
</evidence>
<name>B6K2X8_SCHJY</name>
<reference evidence="7 8" key="1">
    <citation type="journal article" date="2011" name="Science">
        <title>Comparative functional genomics of the fission yeasts.</title>
        <authorList>
            <person name="Rhind N."/>
            <person name="Chen Z."/>
            <person name="Yassour M."/>
            <person name="Thompson D.A."/>
            <person name="Haas B.J."/>
            <person name="Habib N."/>
            <person name="Wapinski I."/>
            <person name="Roy S."/>
            <person name="Lin M.F."/>
            <person name="Heiman D.I."/>
            <person name="Young S.K."/>
            <person name="Furuya K."/>
            <person name="Guo Y."/>
            <person name="Pidoux A."/>
            <person name="Chen H.M."/>
            <person name="Robbertse B."/>
            <person name="Goldberg J.M."/>
            <person name="Aoki K."/>
            <person name="Bayne E.H."/>
            <person name="Berlin A.M."/>
            <person name="Desjardins C.A."/>
            <person name="Dobbs E."/>
            <person name="Dukaj L."/>
            <person name="Fan L."/>
            <person name="FitzGerald M.G."/>
            <person name="French C."/>
            <person name="Gujja S."/>
            <person name="Hansen K."/>
            <person name="Keifenheim D."/>
            <person name="Levin J.Z."/>
            <person name="Mosher R.A."/>
            <person name="Mueller C.A."/>
            <person name="Pfiffner J."/>
            <person name="Priest M."/>
            <person name="Russ C."/>
            <person name="Smialowska A."/>
            <person name="Swoboda P."/>
            <person name="Sykes S.M."/>
            <person name="Vaughn M."/>
            <person name="Vengrova S."/>
            <person name="Yoder R."/>
            <person name="Zeng Q."/>
            <person name="Allshire R."/>
            <person name="Baulcombe D."/>
            <person name="Birren B.W."/>
            <person name="Brown W."/>
            <person name="Ekwall K."/>
            <person name="Kellis M."/>
            <person name="Leatherwood J."/>
            <person name="Levin H."/>
            <person name="Margalit H."/>
            <person name="Martienssen R."/>
            <person name="Nieduszynski C.A."/>
            <person name="Spatafora J.W."/>
            <person name="Friedman N."/>
            <person name="Dalgaard J.Z."/>
            <person name="Baumann P."/>
            <person name="Niki H."/>
            <person name="Regev A."/>
            <person name="Nusbaum C."/>
        </authorList>
    </citation>
    <scope>NUCLEOTIDE SEQUENCE [LARGE SCALE GENOMIC DNA]</scope>
    <source>
        <strain evidence="8">yFS275 / FY16936</strain>
    </source>
</reference>
<evidence type="ECO:0000313" key="8">
    <source>
        <dbReference type="Proteomes" id="UP000001744"/>
    </source>
</evidence>
<keyword evidence="2 4" id="KW-0694">RNA-binding</keyword>
<keyword evidence="8" id="KW-1185">Reference proteome</keyword>
<dbReference type="CDD" id="cd12307">
    <property type="entry name" value="RRM_NIFK_like"/>
    <property type="match status" value="1"/>
</dbReference>
<protein>
    <submittedName>
        <fullName evidence="7">Ribosomal biogenesis protein Gar2</fullName>
    </submittedName>
</protein>
<dbReference type="InterPro" id="IPR012677">
    <property type="entry name" value="Nucleotide-bd_a/b_plait_sf"/>
</dbReference>
<dbReference type="PANTHER" id="PTHR46754">
    <property type="entry name" value="MKI67 FHA DOMAIN-INTERACTING NUCLEOLAR PHOSPHOPROTEIN"/>
    <property type="match status" value="1"/>
</dbReference>
<evidence type="ECO:0000259" key="6">
    <source>
        <dbReference type="PROSITE" id="PS50102"/>
    </source>
</evidence>
<dbReference type="Pfam" id="PF00076">
    <property type="entry name" value="RRM_1"/>
    <property type="match status" value="1"/>
</dbReference>
<feature type="region of interest" description="Disordered" evidence="5">
    <location>
        <begin position="1"/>
        <end position="106"/>
    </location>
</feature>
<dbReference type="OrthoDB" id="21467at2759"/>
<organism evidence="7 8">
    <name type="scientific">Schizosaccharomyces japonicus (strain yFS275 / FY16936)</name>
    <name type="common">Fission yeast</name>
    <dbReference type="NCBI Taxonomy" id="402676"/>
    <lineage>
        <taxon>Eukaryota</taxon>
        <taxon>Fungi</taxon>
        <taxon>Dikarya</taxon>
        <taxon>Ascomycota</taxon>
        <taxon>Taphrinomycotina</taxon>
        <taxon>Schizosaccharomycetes</taxon>
        <taxon>Schizosaccharomycetales</taxon>
        <taxon>Schizosaccharomycetaceae</taxon>
        <taxon>Schizosaccharomyces</taxon>
    </lineage>
</organism>
<dbReference type="Gene3D" id="3.30.70.330">
    <property type="match status" value="1"/>
</dbReference>
<dbReference type="AlphaFoldDB" id="B6K2X8"/>
<evidence type="ECO:0000256" key="2">
    <source>
        <dbReference type="ARBA" id="ARBA00022884"/>
    </source>
</evidence>
<dbReference type="RefSeq" id="XP_002174128.1">
    <property type="nucleotide sequence ID" value="XM_002174092.2"/>
</dbReference>
<dbReference type="JaponicusDB" id="SJAG_02952"/>
<dbReference type="GO" id="GO:0003723">
    <property type="term" value="F:RNA binding"/>
    <property type="evidence" value="ECO:0000318"/>
    <property type="project" value="GO_Central"/>
</dbReference>
<sequence length="280" mass="31179">MSGTKKTVTKASTGKTRKSGSLLSSGAALKIKANAEKKKHNDAVLNPGENNASLNEEEFLKGFESTEEDETEGKTGSVAKKPILSIGQEKEDVSEKPSEHDTSSHNKHHDMCYVYLGRIPDSLGEKQIRGYFSQFGRVLRVRLAVNKKTGHSRHYAFIKFENAEVARIAAEATHNYLLDGKLLQCRVSTSNADMISDEAAPFKYIPWASIAKFRCEKPKSEKQINRLITKRAKRLELKKRKLEELGIVLAEGKVEKPEKTAAATSGAKKQRKRAKKPVKK</sequence>
<dbReference type="InterPro" id="IPR000504">
    <property type="entry name" value="RRM_dom"/>
</dbReference>
<keyword evidence="3" id="KW-0539">Nucleus</keyword>
<dbReference type="SMART" id="SM00360">
    <property type="entry name" value="RRM"/>
    <property type="match status" value="1"/>
</dbReference>
<dbReference type="SUPFAM" id="SSF54928">
    <property type="entry name" value="RNA-binding domain, RBD"/>
    <property type="match status" value="1"/>
</dbReference>
<dbReference type="InterPro" id="IPR035979">
    <property type="entry name" value="RBD_domain_sf"/>
</dbReference>
<dbReference type="GeneID" id="7051729"/>
<feature type="compositionally biased region" description="Basic and acidic residues" evidence="5">
    <location>
        <begin position="33"/>
        <end position="42"/>
    </location>
</feature>
<evidence type="ECO:0000256" key="4">
    <source>
        <dbReference type="PROSITE-ProRule" id="PRU00176"/>
    </source>
</evidence>
<evidence type="ECO:0000256" key="3">
    <source>
        <dbReference type="ARBA" id="ARBA00023242"/>
    </source>
</evidence>
<gene>
    <name evidence="7" type="ORF">SJAG_02952</name>
</gene>
<evidence type="ECO:0000256" key="5">
    <source>
        <dbReference type="SAM" id="MobiDB-lite"/>
    </source>
</evidence>
<dbReference type="PROSITE" id="PS50102">
    <property type="entry name" value="RRM"/>
    <property type="match status" value="1"/>
</dbReference>
<feature type="compositionally biased region" description="Polar residues" evidence="5">
    <location>
        <begin position="1"/>
        <end position="14"/>
    </location>
</feature>
<dbReference type="EMBL" id="KE651167">
    <property type="protein sequence ID" value="EEB07835.1"/>
    <property type="molecule type" value="Genomic_DNA"/>
</dbReference>